<reference evidence="2" key="1">
    <citation type="journal article" date="2020" name="mSystems">
        <title>Genome- and Community-Level Interaction Insights into Carbon Utilization and Element Cycling Functions of Hydrothermarchaeota in Hydrothermal Sediment.</title>
        <authorList>
            <person name="Zhou Z."/>
            <person name="Liu Y."/>
            <person name="Xu W."/>
            <person name="Pan J."/>
            <person name="Luo Z.H."/>
            <person name="Li M."/>
        </authorList>
    </citation>
    <scope>NUCLEOTIDE SEQUENCE [LARGE SCALE GENOMIC DNA]</scope>
    <source>
        <strain evidence="2">SpSt-210</strain>
    </source>
</reference>
<proteinExistence type="predicted"/>
<organism evidence="2">
    <name type="scientific">Thermorudis peleae</name>
    <dbReference type="NCBI Taxonomy" id="1382356"/>
    <lineage>
        <taxon>Bacteria</taxon>
        <taxon>Pseudomonadati</taxon>
        <taxon>Thermomicrobiota</taxon>
        <taxon>Thermomicrobia</taxon>
        <taxon>Thermomicrobia incertae sedis</taxon>
        <taxon>Thermorudis</taxon>
    </lineage>
</organism>
<feature type="chain" id="PRO_5032531516" evidence="1">
    <location>
        <begin position="25"/>
        <end position="90"/>
    </location>
</feature>
<keyword evidence="1" id="KW-0732">Signal</keyword>
<dbReference type="EMBL" id="DSIY01000319">
    <property type="protein sequence ID" value="HEG92504.1"/>
    <property type="molecule type" value="Genomic_DNA"/>
</dbReference>
<gene>
    <name evidence="2" type="ORF">ENP34_13870</name>
</gene>
<protein>
    <submittedName>
        <fullName evidence="2">Uncharacterized protein</fullName>
    </submittedName>
</protein>
<feature type="signal peptide" evidence="1">
    <location>
        <begin position="1"/>
        <end position="24"/>
    </location>
</feature>
<dbReference type="AlphaFoldDB" id="A0A831TKI5"/>
<evidence type="ECO:0000313" key="2">
    <source>
        <dbReference type="EMBL" id="HEG92504.1"/>
    </source>
</evidence>
<evidence type="ECO:0000256" key="1">
    <source>
        <dbReference type="SAM" id="SignalP"/>
    </source>
</evidence>
<comment type="caution">
    <text evidence="2">The sequence shown here is derived from an EMBL/GenBank/DDBJ whole genome shotgun (WGS) entry which is preliminary data.</text>
</comment>
<name>A0A831TKI5_9BACT</name>
<accession>A0A831TKI5</accession>
<sequence>MRRLFLALLLVALLAVALAAPASAHVHGITPLRCVPAESALTGANATDDTPAAAANGGPITGLIPRDVGNARLTVGDGGFNAAACEVLGE</sequence>